<feature type="compositionally biased region" description="Polar residues" evidence="1">
    <location>
        <begin position="141"/>
        <end position="155"/>
    </location>
</feature>
<gene>
    <name evidence="3" type="ORF">CGI_10019997</name>
</gene>
<accession>K1QZI7</accession>
<dbReference type="EMBL" id="JH818030">
    <property type="protein sequence ID" value="EKC34285.1"/>
    <property type="molecule type" value="Genomic_DNA"/>
</dbReference>
<evidence type="ECO:0000256" key="2">
    <source>
        <dbReference type="SAM" id="Phobius"/>
    </source>
</evidence>
<proteinExistence type="predicted"/>
<protein>
    <submittedName>
        <fullName evidence="3">Uncharacterized protein</fullName>
    </submittedName>
</protein>
<sequence length="155" mass="16791">MLMSPGSYVIPAVGGGLILVIAIVMAACFNYRKNRSKMYQSTNGLFADDNKINSPYSSKNMYEDGPGMTSSLSATAQIKAVIVDDARDDMSVSTNMSEGTFIRHSVKQPISNELPVYAVVNKSLDTINPPPDVMPAEEDLSVSQSKQTTDVDVIY</sequence>
<dbReference type="HOGENOM" id="CLU_1697239_0_0_1"/>
<evidence type="ECO:0000313" key="3">
    <source>
        <dbReference type="EMBL" id="EKC34285.1"/>
    </source>
</evidence>
<keyword evidence="2" id="KW-0812">Transmembrane</keyword>
<keyword evidence="2" id="KW-0472">Membrane</keyword>
<reference evidence="3" key="1">
    <citation type="journal article" date="2012" name="Nature">
        <title>The oyster genome reveals stress adaptation and complexity of shell formation.</title>
        <authorList>
            <person name="Zhang G."/>
            <person name="Fang X."/>
            <person name="Guo X."/>
            <person name="Li L."/>
            <person name="Luo R."/>
            <person name="Xu F."/>
            <person name="Yang P."/>
            <person name="Zhang L."/>
            <person name="Wang X."/>
            <person name="Qi H."/>
            <person name="Xiong Z."/>
            <person name="Que H."/>
            <person name="Xie Y."/>
            <person name="Holland P.W."/>
            <person name="Paps J."/>
            <person name="Zhu Y."/>
            <person name="Wu F."/>
            <person name="Chen Y."/>
            <person name="Wang J."/>
            <person name="Peng C."/>
            <person name="Meng J."/>
            <person name="Yang L."/>
            <person name="Liu J."/>
            <person name="Wen B."/>
            <person name="Zhang N."/>
            <person name="Huang Z."/>
            <person name="Zhu Q."/>
            <person name="Feng Y."/>
            <person name="Mount A."/>
            <person name="Hedgecock D."/>
            <person name="Xu Z."/>
            <person name="Liu Y."/>
            <person name="Domazet-Loso T."/>
            <person name="Du Y."/>
            <person name="Sun X."/>
            <person name="Zhang S."/>
            <person name="Liu B."/>
            <person name="Cheng P."/>
            <person name="Jiang X."/>
            <person name="Li J."/>
            <person name="Fan D."/>
            <person name="Wang W."/>
            <person name="Fu W."/>
            <person name="Wang T."/>
            <person name="Wang B."/>
            <person name="Zhang J."/>
            <person name="Peng Z."/>
            <person name="Li Y."/>
            <person name="Li N."/>
            <person name="Wang J."/>
            <person name="Chen M."/>
            <person name="He Y."/>
            <person name="Tan F."/>
            <person name="Song X."/>
            <person name="Zheng Q."/>
            <person name="Huang R."/>
            <person name="Yang H."/>
            <person name="Du X."/>
            <person name="Chen L."/>
            <person name="Yang M."/>
            <person name="Gaffney P.M."/>
            <person name="Wang S."/>
            <person name="Luo L."/>
            <person name="She Z."/>
            <person name="Ming Y."/>
            <person name="Huang W."/>
            <person name="Zhang S."/>
            <person name="Huang B."/>
            <person name="Zhang Y."/>
            <person name="Qu T."/>
            <person name="Ni P."/>
            <person name="Miao G."/>
            <person name="Wang J."/>
            <person name="Wang Q."/>
            <person name="Steinberg C.E."/>
            <person name="Wang H."/>
            <person name="Li N."/>
            <person name="Qian L."/>
            <person name="Zhang G."/>
            <person name="Li Y."/>
            <person name="Yang H."/>
            <person name="Liu X."/>
            <person name="Wang J."/>
            <person name="Yin Y."/>
            <person name="Wang J."/>
        </authorList>
    </citation>
    <scope>NUCLEOTIDE SEQUENCE [LARGE SCALE GENOMIC DNA]</scope>
    <source>
        <strain evidence="3">05x7-T-G4-1.051#20</strain>
    </source>
</reference>
<keyword evidence="2" id="KW-1133">Transmembrane helix</keyword>
<feature type="region of interest" description="Disordered" evidence="1">
    <location>
        <begin position="134"/>
        <end position="155"/>
    </location>
</feature>
<organism evidence="3">
    <name type="scientific">Magallana gigas</name>
    <name type="common">Pacific oyster</name>
    <name type="synonym">Crassostrea gigas</name>
    <dbReference type="NCBI Taxonomy" id="29159"/>
    <lineage>
        <taxon>Eukaryota</taxon>
        <taxon>Metazoa</taxon>
        <taxon>Spiralia</taxon>
        <taxon>Lophotrochozoa</taxon>
        <taxon>Mollusca</taxon>
        <taxon>Bivalvia</taxon>
        <taxon>Autobranchia</taxon>
        <taxon>Pteriomorphia</taxon>
        <taxon>Ostreida</taxon>
        <taxon>Ostreoidea</taxon>
        <taxon>Ostreidae</taxon>
        <taxon>Magallana</taxon>
    </lineage>
</organism>
<feature type="transmembrane region" description="Helical" evidence="2">
    <location>
        <begin position="6"/>
        <end position="29"/>
    </location>
</feature>
<dbReference type="InParanoid" id="K1QZI7"/>
<name>K1QZI7_MAGGI</name>
<dbReference type="AlphaFoldDB" id="K1QZI7"/>
<evidence type="ECO:0000256" key="1">
    <source>
        <dbReference type="SAM" id="MobiDB-lite"/>
    </source>
</evidence>